<feature type="compositionally biased region" description="Basic and acidic residues" evidence="12">
    <location>
        <begin position="459"/>
        <end position="471"/>
    </location>
</feature>
<dbReference type="PANTHER" id="PTHR11730">
    <property type="entry name" value="AMMONIUM TRANSPORTER"/>
    <property type="match status" value="1"/>
</dbReference>
<dbReference type="GO" id="GO:0030234">
    <property type="term" value="F:enzyme regulator activity"/>
    <property type="evidence" value="ECO:0007669"/>
    <property type="project" value="InterPro"/>
</dbReference>
<evidence type="ECO:0000256" key="6">
    <source>
        <dbReference type="ARBA" id="ARBA00022989"/>
    </source>
</evidence>
<feature type="transmembrane region" description="Helical" evidence="13">
    <location>
        <begin position="165"/>
        <end position="186"/>
    </location>
</feature>
<evidence type="ECO:0000256" key="11">
    <source>
        <dbReference type="RuleBase" id="RU003936"/>
    </source>
</evidence>
<accession>A0A7D5GLZ7</accession>
<dbReference type="EMBL" id="CP058529">
    <property type="protein sequence ID" value="QLG28387.1"/>
    <property type="molecule type" value="Genomic_DNA"/>
</dbReference>
<feature type="transmembrane region" description="Helical" evidence="13">
    <location>
        <begin position="279"/>
        <end position="296"/>
    </location>
</feature>
<evidence type="ECO:0000256" key="1">
    <source>
        <dbReference type="ARBA" id="ARBA00004141"/>
    </source>
</evidence>
<evidence type="ECO:0000313" key="15">
    <source>
        <dbReference type="EMBL" id="QLG28387.1"/>
    </source>
</evidence>
<feature type="transmembrane region" description="Helical" evidence="13">
    <location>
        <begin position="102"/>
        <end position="125"/>
    </location>
</feature>
<dbReference type="InterPro" id="IPR029020">
    <property type="entry name" value="Ammonium/urea_transptr"/>
</dbReference>
<keyword evidence="4" id="KW-0963">Cytoplasm</keyword>
<dbReference type="InterPro" id="IPR015867">
    <property type="entry name" value="N-reg_PII/ATP_PRibTrfase_C"/>
</dbReference>
<dbReference type="PROSITE" id="PS00638">
    <property type="entry name" value="PII_GLNB_CTER"/>
    <property type="match status" value="1"/>
</dbReference>
<comment type="similarity">
    <text evidence="11">Belongs to the P(II) protein family.</text>
</comment>
<evidence type="ECO:0000256" key="3">
    <source>
        <dbReference type="ARBA" id="ARBA00022448"/>
    </source>
</evidence>
<dbReference type="GO" id="GO:0016020">
    <property type="term" value="C:membrane"/>
    <property type="evidence" value="ECO:0007669"/>
    <property type="project" value="UniProtKB-SubCell"/>
</dbReference>
<dbReference type="GO" id="GO:0008519">
    <property type="term" value="F:ammonium channel activity"/>
    <property type="evidence" value="ECO:0007669"/>
    <property type="project" value="InterPro"/>
</dbReference>
<keyword evidence="7 13" id="KW-0472">Membrane</keyword>
<evidence type="ECO:0000256" key="9">
    <source>
        <dbReference type="ARBA" id="ARBA00045370"/>
    </source>
</evidence>
<dbReference type="GO" id="GO:0006808">
    <property type="term" value="P:regulation of nitrogen utilization"/>
    <property type="evidence" value="ECO:0007669"/>
    <property type="project" value="InterPro"/>
</dbReference>
<reference evidence="15 16" key="1">
    <citation type="submission" date="2020-07" db="EMBL/GenBank/DDBJ databases">
        <title>Gai3-2, isolated from salt lake.</title>
        <authorList>
            <person name="Cui H."/>
            <person name="Shi X."/>
        </authorList>
    </citation>
    <scope>NUCLEOTIDE SEQUENCE [LARGE SCALE GENOMIC DNA]</scope>
    <source>
        <strain evidence="15 16">Gai3-2</strain>
    </source>
</reference>
<feature type="transmembrane region" description="Helical" evidence="13">
    <location>
        <begin position="55"/>
        <end position="72"/>
    </location>
</feature>
<feature type="modified residue" description="O-UMP-tyrosine" evidence="10">
    <location>
        <position position="532"/>
    </location>
</feature>
<feature type="transmembrane region" description="Helical" evidence="13">
    <location>
        <begin position="302"/>
        <end position="323"/>
    </location>
</feature>
<dbReference type="Proteomes" id="UP000509750">
    <property type="component" value="Chromosome"/>
</dbReference>
<dbReference type="Gene3D" id="1.10.3430.10">
    <property type="entry name" value="Ammonium transporter AmtB like domains"/>
    <property type="match status" value="1"/>
</dbReference>
<sequence>MTLLQADPAVIAEGVNLLWVLVVTFLIFFMHAGFAMLEAGQVRSKNVANQLTKNLLTWSVGVTLFFLVGASVESLVSGLTGPGSVGIGEAFATLVPGSANAWVGWLFGAVFAMTAATIVSGAVAGRMKLRAYVAYTVLLAAVIYPVVTGLTWAGGLLGEMGFHDFAGGVIVHAMGGFAGLTAAYMVGPRMDRFNEDGSVNVIPGHSLTFAALGTLILAFGWYGFNVGTAATVFSVSDGTLQLGSFATVGRVALTTTLGMAAGAIGAATATLYKTRKVDTLYVANGLLAGLVSVTAITDAIVWPGAIAVGLLAGIQLPLVFGFVEKRLKVDDVCAVFPVHGSAGVLGALAFPFVATEFWGGAGVGYLVSTFVTQFISVAVILAWTVFATAVVFGVIKAMGEIRVSREHESEGLDISEHGVNTYPEFGSPDTVADGGRVVGDDGMVEENGIVRTDGGDQPNDGRPESRRDSGVGRDSSNPGSGIKLVTAFIRPDKLSDVKTGLAEIGAPSLTVTNVSGRGSQPAKKGQWRGEEYTVDLHQKVKIECVVADIPAEDVAVAIRDAARTGEPGDGKVFVLPVEDAYQIRTGEQGTVAV</sequence>
<evidence type="ECO:0000256" key="5">
    <source>
        <dbReference type="ARBA" id="ARBA00022692"/>
    </source>
</evidence>
<dbReference type="SUPFAM" id="SSF54913">
    <property type="entry name" value="GlnB-like"/>
    <property type="match status" value="1"/>
</dbReference>
<dbReference type="InterPro" id="IPR024041">
    <property type="entry name" value="NH4_transpt_AmtB-like_dom"/>
</dbReference>
<keyword evidence="6 13" id="KW-1133">Transmembrane helix</keyword>
<keyword evidence="16" id="KW-1185">Reference proteome</keyword>
<dbReference type="Pfam" id="PF00909">
    <property type="entry name" value="Ammonium_transp"/>
    <property type="match status" value="1"/>
</dbReference>
<feature type="region of interest" description="Disordered" evidence="12">
    <location>
        <begin position="446"/>
        <end position="479"/>
    </location>
</feature>
<keyword evidence="3" id="KW-0813">Transport</keyword>
<keyword evidence="10" id="KW-0597">Phosphoprotein</keyword>
<feature type="transmembrane region" description="Helical" evidence="13">
    <location>
        <begin position="132"/>
        <end position="153"/>
    </location>
</feature>
<name>A0A7D5GLZ7_9EURY</name>
<dbReference type="Gene3D" id="3.30.70.120">
    <property type="match status" value="1"/>
</dbReference>
<evidence type="ECO:0000256" key="4">
    <source>
        <dbReference type="ARBA" id="ARBA00022490"/>
    </source>
</evidence>
<dbReference type="PROSITE" id="PS51343">
    <property type="entry name" value="PII_GLNB_DOM"/>
    <property type="match status" value="1"/>
</dbReference>
<comment type="similarity">
    <text evidence="2">Belongs to the ammonia transporter channel (TC 1.A.11.2) family.</text>
</comment>
<feature type="transmembrane region" description="Helical" evidence="13">
    <location>
        <begin position="335"/>
        <end position="354"/>
    </location>
</feature>
<comment type="subcellular location">
    <subcellularLocation>
        <location evidence="1">Membrane</location>
        <topology evidence="1">Multi-pass membrane protein</topology>
    </subcellularLocation>
</comment>
<dbReference type="InterPro" id="IPR017918">
    <property type="entry name" value="N-reg_PII_CS"/>
</dbReference>
<gene>
    <name evidence="15" type="ORF">HUG10_12880</name>
</gene>
<dbReference type="InterPro" id="IPR002187">
    <property type="entry name" value="N-reg_PII"/>
</dbReference>
<feature type="transmembrane region" description="Helical" evidence="13">
    <location>
        <begin position="207"/>
        <end position="224"/>
    </location>
</feature>
<dbReference type="KEGG" id="halg:HUG10_12880"/>
<dbReference type="PROSITE" id="PS01219">
    <property type="entry name" value="AMMONIUM_TRANSP"/>
    <property type="match status" value="1"/>
</dbReference>
<evidence type="ECO:0000256" key="12">
    <source>
        <dbReference type="SAM" id="MobiDB-lite"/>
    </source>
</evidence>
<dbReference type="GO" id="GO:0097272">
    <property type="term" value="P:ammonium homeostasis"/>
    <property type="evidence" value="ECO:0007669"/>
    <property type="project" value="TreeGrafter"/>
</dbReference>
<evidence type="ECO:0000256" key="7">
    <source>
        <dbReference type="ARBA" id="ARBA00023136"/>
    </source>
</evidence>
<dbReference type="SUPFAM" id="SSF111352">
    <property type="entry name" value="Ammonium transporter"/>
    <property type="match status" value="1"/>
</dbReference>
<dbReference type="OrthoDB" id="10960at2157"/>
<organism evidence="15 16">
    <name type="scientific">Halorarum halophilum</name>
    <dbReference type="NCBI Taxonomy" id="2743090"/>
    <lineage>
        <taxon>Archaea</taxon>
        <taxon>Methanobacteriati</taxon>
        <taxon>Methanobacteriota</taxon>
        <taxon>Stenosarchaea group</taxon>
        <taxon>Halobacteria</taxon>
        <taxon>Halobacteriales</taxon>
        <taxon>Haloferacaceae</taxon>
        <taxon>Halorarum</taxon>
    </lineage>
</organism>
<feature type="transmembrane region" description="Helical" evidence="13">
    <location>
        <begin position="374"/>
        <end position="395"/>
    </location>
</feature>
<feature type="domain" description="Ammonium transporter AmtB-like" evidence="14">
    <location>
        <begin position="18"/>
        <end position="422"/>
    </location>
</feature>
<dbReference type="PRINTS" id="PR00340">
    <property type="entry name" value="PIIGLNB"/>
</dbReference>
<dbReference type="RefSeq" id="WP_179169962.1">
    <property type="nucleotide sequence ID" value="NZ_CP058529.1"/>
</dbReference>
<evidence type="ECO:0000259" key="14">
    <source>
        <dbReference type="Pfam" id="PF00909"/>
    </source>
</evidence>
<comment type="function">
    <text evidence="9">Involved in the uptake of ammonium/ammonia (NH(4)(+)/NH(3)). Transport is electrogenic.</text>
</comment>
<feature type="transmembrane region" description="Helical" evidence="13">
    <location>
        <begin position="17"/>
        <end position="34"/>
    </location>
</feature>
<dbReference type="PANTHER" id="PTHR11730:SF6">
    <property type="entry name" value="AMMONIUM TRANSPORTER"/>
    <property type="match status" value="1"/>
</dbReference>
<dbReference type="Pfam" id="PF00543">
    <property type="entry name" value="P-II"/>
    <property type="match status" value="1"/>
</dbReference>
<proteinExistence type="inferred from homology"/>
<dbReference type="InterPro" id="IPR018047">
    <property type="entry name" value="Ammonium_transpt_CS"/>
</dbReference>
<evidence type="ECO:0000313" key="16">
    <source>
        <dbReference type="Proteomes" id="UP000509750"/>
    </source>
</evidence>
<evidence type="ECO:0000256" key="10">
    <source>
        <dbReference type="PIRSR" id="PIRSR602187-50"/>
    </source>
</evidence>
<dbReference type="InterPro" id="IPR011322">
    <property type="entry name" value="N-reg_PII-like_a/b"/>
</dbReference>
<keyword evidence="8" id="KW-0924">Ammonia transport</keyword>
<dbReference type="GeneID" id="56029743"/>
<evidence type="ECO:0000256" key="8">
    <source>
        <dbReference type="ARBA" id="ARBA00023177"/>
    </source>
</evidence>
<keyword evidence="5 13" id="KW-0812">Transmembrane</keyword>
<protein>
    <submittedName>
        <fullName evidence="15">Ammonium transporter</fullName>
    </submittedName>
</protein>
<dbReference type="SMART" id="SM00938">
    <property type="entry name" value="P-II"/>
    <property type="match status" value="1"/>
</dbReference>
<feature type="transmembrane region" description="Helical" evidence="13">
    <location>
        <begin position="244"/>
        <end position="267"/>
    </location>
</feature>
<evidence type="ECO:0000256" key="13">
    <source>
        <dbReference type="SAM" id="Phobius"/>
    </source>
</evidence>
<evidence type="ECO:0000256" key="2">
    <source>
        <dbReference type="ARBA" id="ARBA00005887"/>
    </source>
</evidence>
<dbReference type="AlphaFoldDB" id="A0A7D5GLZ7"/>